<evidence type="ECO:0000256" key="2">
    <source>
        <dbReference type="ARBA" id="ARBA00022630"/>
    </source>
</evidence>
<gene>
    <name evidence="6" type="ORF">N7476_000396</name>
</gene>
<accession>A0A9W9GRN9</accession>
<dbReference type="OrthoDB" id="10250990at2759"/>
<name>A0A9W9GRN9_9EURO</name>
<dbReference type="SMART" id="SM00903">
    <property type="entry name" value="Flavin_Reduct"/>
    <property type="match status" value="1"/>
</dbReference>
<comment type="cofactor">
    <cofactor evidence="1">
        <name>FMN</name>
        <dbReference type="ChEBI" id="CHEBI:58210"/>
    </cofactor>
</comment>
<evidence type="ECO:0000256" key="4">
    <source>
        <dbReference type="ARBA" id="ARBA00038054"/>
    </source>
</evidence>
<dbReference type="GO" id="GO:0010181">
    <property type="term" value="F:FMN binding"/>
    <property type="evidence" value="ECO:0007669"/>
    <property type="project" value="InterPro"/>
</dbReference>
<evidence type="ECO:0000256" key="3">
    <source>
        <dbReference type="ARBA" id="ARBA00022643"/>
    </source>
</evidence>
<dbReference type="Proteomes" id="UP001147746">
    <property type="component" value="Unassembled WGS sequence"/>
</dbReference>
<keyword evidence="2" id="KW-0285">Flavoprotein</keyword>
<keyword evidence="3" id="KW-0288">FMN</keyword>
<reference evidence="6" key="1">
    <citation type="submission" date="2022-12" db="EMBL/GenBank/DDBJ databases">
        <authorList>
            <person name="Petersen C."/>
        </authorList>
    </citation>
    <scope>NUCLEOTIDE SEQUENCE</scope>
    <source>
        <strain evidence="6">IBT 21472</strain>
    </source>
</reference>
<sequence>MWTPRMFGRGLAKQSFNSSRVSSIRDSQLGTVRMSSSTAAAASGSDLEAQKNYKVVQDVGNFVEVQSKRPDFDHMAPIEVTKSPYPKWNYGQGVPDKGAGLAQKHHEIDPYASDRPMINNYRLLVSGIAPRPIGFISTVNAKGQKNLSPFSYFQVIDHDPPMFIVGFSSRPGRVKDTYRNLKETGECVINTVSENMIEAVNASSLDAPYGVSEWDVSGLTEAPSTTVKPSRVAESVFNIEGKVIDIKEFTDHQQPGMSLAANVLIKATRFWVKEGTADAEYSHIGLEKLRPVGQLGGVSYGRITSTFERPRGRWSDEIPKSEVLAKLDASWSNVK</sequence>
<dbReference type="PANTHER" id="PTHR33798">
    <property type="entry name" value="FLAVOPROTEIN OXYGENASE"/>
    <property type="match status" value="1"/>
</dbReference>
<organism evidence="6 7">
    <name type="scientific">Penicillium atrosanguineum</name>
    <dbReference type="NCBI Taxonomy" id="1132637"/>
    <lineage>
        <taxon>Eukaryota</taxon>
        <taxon>Fungi</taxon>
        <taxon>Dikarya</taxon>
        <taxon>Ascomycota</taxon>
        <taxon>Pezizomycotina</taxon>
        <taxon>Eurotiomycetes</taxon>
        <taxon>Eurotiomycetidae</taxon>
        <taxon>Eurotiales</taxon>
        <taxon>Aspergillaceae</taxon>
        <taxon>Penicillium</taxon>
    </lineage>
</organism>
<dbReference type="EMBL" id="JAPZBO010000001">
    <property type="protein sequence ID" value="KAJ5330613.1"/>
    <property type="molecule type" value="Genomic_DNA"/>
</dbReference>
<dbReference type="Gene3D" id="2.30.110.10">
    <property type="entry name" value="Electron Transport, Fmn-binding Protein, Chain A"/>
    <property type="match status" value="1"/>
</dbReference>
<evidence type="ECO:0000256" key="1">
    <source>
        <dbReference type="ARBA" id="ARBA00001917"/>
    </source>
</evidence>
<dbReference type="PANTHER" id="PTHR33798:SF5">
    <property type="entry name" value="FLAVIN REDUCTASE LIKE DOMAIN-CONTAINING PROTEIN"/>
    <property type="match status" value="1"/>
</dbReference>
<dbReference type="InterPro" id="IPR002563">
    <property type="entry name" value="Flavin_Rdtase-like_dom"/>
</dbReference>
<evidence type="ECO:0000259" key="5">
    <source>
        <dbReference type="SMART" id="SM00903"/>
    </source>
</evidence>
<comment type="caution">
    <text evidence="6">The sequence shown here is derived from an EMBL/GenBank/DDBJ whole genome shotgun (WGS) entry which is preliminary data.</text>
</comment>
<comment type="similarity">
    <text evidence="4">Belongs to the flavoredoxin family.</text>
</comment>
<dbReference type="SUPFAM" id="SSF50475">
    <property type="entry name" value="FMN-binding split barrel"/>
    <property type="match status" value="1"/>
</dbReference>
<evidence type="ECO:0000313" key="7">
    <source>
        <dbReference type="Proteomes" id="UP001147746"/>
    </source>
</evidence>
<proteinExistence type="inferred from homology"/>
<reference evidence="6" key="2">
    <citation type="journal article" date="2023" name="IMA Fungus">
        <title>Comparative genomic study of the Penicillium genus elucidates a diverse pangenome and 15 lateral gene transfer events.</title>
        <authorList>
            <person name="Petersen C."/>
            <person name="Sorensen T."/>
            <person name="Nielsen M.R."/>
            <person name="Sondergaard T.E."/>
            <person name="Sorensen J.L."/>
            <person name="Fitzpatrick D.A."/>
            <person name="Frisvad J.C."/>
            <person name="Nielsen K.L."/>
        </authorList>
    </citation>
    <scope>NUCLEOTIDE SEQUENCE</scope>
    <source>
        <strain evidence="6">IBT 21472</strain>
    </source>
</reference>
<keyword evidence="7" id="KW-1185">Reference proteome</keyword>
<feature type="domain" description="Flavin reductase like" evidence="5">
    <location>
        <begin position="126"/>
        <end position="283"/>
    </location>
</feature>
<dbReference type="AlphaFoldDB" id="A0A9W9GRN9"/>
<protein>
    <recommendedName>
        <fullName evidence="5">Flavin reductase like domain-containing protein</fullName>
    </recommendedName>
</protein>
<dbReference type="InterPro" id="IPR012349">
    <property type="entry name" value="Split_barrel_FMN-bd"/>
</dbReference>
<dbReference type="Pfam" id="PF01613">
    <property type="entry name" value="Flavin_Reduct"/>
    <property type="match status" value="1"/>
</dbReference>
<evidence type="ECO:0000313" key="6">
    <source>
        <dbReference type="EMBL" id="KAJ5330613.1"/>
    </source>
</evidence>